<keyword evidence="4" id="KW-1185">Reference proteome</keyword>
<sequence length="285" mass="32246">MAKIDIRGVKHYYEWITANSDNSRSDKPVLVFLHGWAGSTRYWESTATALCDRFDCLLYDLRGFGRSLLSEDSPEVGYEMEDYAEDLLLLLERLSLDKVWINAHSTGATVAALFAHRYPERLERGILTCNGIFEYDRLSFAAFHLVGSYVVKFRPRWLDKLPLVDRMFMARFLCRPIPAAQRQAFLTDYLVADHEAALGTIYTAVSEHMALTMPKVFAELSMPILLISGEKDQIIPAPMGKRAAALNPNIEYRMLNNTAHFPMLEDPSAYLSCLEEFVAVGVGSC</sequence>
<dbReference type="PRINTS" id="PR00111">
    <property type="entry name" value="ABHYDROLASE"/>
</dbReference>
<dbReference type="InterPro" id="IPR029058">
    <property type="entry name" value="AB_hydrolase_fold"/>
</dbReference>
<organism evidence="3 4">
    <name type="scientific">Roseofilum casamattae BLCC-M143</name>
    <dbReference type="NCBI Taxonomy" id="3022442"/>
    <lineage>
        <taxon>Bacteria</taxon>
        <taxon>Bacillati</taxon>
        <taxon>Cyanobacteriota</taxon>
        <taxon>Cyanophyceae</taxon>
        <taxon>Desertifilales</taxon>
        <taxon>Desertifilaceae</taxon>
        <taxon>Roseofilum</taxon>
        <taxon>Roseofilum casamattae</taxon>
    </lineage>
</organism>
<name>A0ABT7BYM1_9CYAN</name>
<evidence type="ECO:0000313" key="4">
    <source>
        <dbReference type="Proteomes" id="UP001232992"/>
    </source>
</evidence>
<proteinExistence type="predicted"/>
<evidence type="ECO:0000259" key="2">
    <source>
        <dbReference type="Pfam" id="PF00561"/>
    </source>
</evidence>
<comment type="caution">
    <text evidence="3">The sequence shown here is derived from an EMBL/GenBank/DDBJ whole genome shotgun (WGS) entry which is preliminary data.</text>
</comment>
<dbReference type="RefSeq" id="WP_283758958.1">
    <property type="nucleotide sequence ID" value="NZ_JAQOSQ010000014.1"/>
</dbReference>
<dbReference type="InterPro" id="IPR050266">
    <property type="entry name" value="AB_hydrolase_sf"/>
</dbReference>
<dbReference type="PANTHER" id="PTHR43798">
    <property type="entry name" value="MONOACYLGLYCEROL LIPASE"/>
    <property type="match status" value="1"/>
</dbReference>
<dbReference type="Gene3D" id="3.40.50.1820">
    <property type="entry name" value="alpha/beta hydrolase"/>
    <property type="match status" value="1"/>
</dbReference>
<dbReference type="EMBL" id="JAQOSQ010000014">
    <property type="protein sequence ID" value="MDJ1184304.1"/>
    <property type="molecule type" value="Genomic_DNA"/>
</dbReference>
<dbReference type="SUPFAM" id="SSF53474">
    <property type="entry name" value="alpha/beta-Hydrolases"/>
    <property type="match status" value="1"/>
</dbReference>
<dbReference type="PANTHER" id="PTHR43798:SF31">
    <property type="entry name" value="AB HYDROLASE SUPERFAMILY PROTEIN YCLE"/>
    <property type="match status" value="1"/>
</dbReference>
<evidence type="ECO:0000256" key="1">
    <source>
        <dbReference type="ARBA" id="ARBA00022801"/>
    </source>
</evidence>
<dbReference type="GO" id="GO:0016787">
    <property type="term" value="F:hydrolase activity"/>
    <property type="evidence" value="ECO:0007669"/>
    <property type="project" value="UniProtKB-KW"/>
</dbReference>
<keyword evidence="1 3" id="KW-0378">Hydrolase</keyword>
<dbReference type="Pfam" id="PF00561">
    <property type="entry name" value="Abhydrolase_1"/>
    <property type="match status" value="1"/>
</dbReference>
<accession>A0ABT7BYM1</accession>
<gene>
    <name evidence="3" type="ORF">PMH09_14055</name>
</gene>
<protein>
    <submittedName>
        <fullName evidence="3">Alpha/beta hydrolase</fullName>
    </submittedName>
</protein>
<dbReference type="InterPro" id="IPR000073">
    <property type="entry name" value="AB_hydrolase_1"/>
</dbReference>
<feature type="domain" description="AB hydrolase-1" evidence="2">
    <location>
        <begin position="28"/>
        <end position="160"/>
    </location>
</feature>
<dbReference type="Proteomes" id="UP001232992">
    <property type="component" value="Unassembled WGS sequence"/>
</dbReference>
<evidence type="ECO:0000313" key="3">
    <source>
        <dbReference type="EMBL" id="MDJ1184304.1"/>
    </source>
</evidence>
<reference evidence="3 4" key="1">
    <citation type="submission" date="2023-01" db="EMBL/GenBank/DDBJ databases">
        <title>Novel diversity within Roseofilum (Cyanobacteria; Desertifilaceae) from marine benthic mats with descriptions of four novel species.</title>
        <authorList>
            <person name="Wang Y."/>
            <person name="Berthold D.E."/>
            <person name="Hu J."/>
            <person name="Lefler F.W."/>
            <person name="Laughinghouse H.D. IV."/>
        </authorList>
    </citation>
    <scope>NUCLEOTIDE SEQUENCE [LARGE SCALE GENOMIC DNA]</scope>
    <source>
        <strain evidence="3 4">BLCC-M143</strain>
    </source>
</reference>